<feature type="region of interest" description="Disordered" evidence="1">
    <location>
        <begin position="217"/>
        <end position="252"/>
    </location>
</feature>
<evidence type="ECO:0000313" key="3">
    <source>
        <dbReference type="Proteomes" id="UP000196402"/>
    </source>
</evidence>
<dbReference type="Proteomes" id="UP000196402">
    <property type="component" value="Unassembled WGS sequence"/>
</dbReference>
<feature type="compositionally biased region" description="Acidic residues" evidence="1">
    <location>
        <begin position="221"/>
        <end position="233"/>
    </location>
</feature>
<dbReference type="VEuPathDB" id="PlasmoDB:PVW1_040007000"/>
<gene>
    <name evidence="2" type="ORF">PVT01_000092100</name>
</gene>
<organism evidence="2 3">
    <name type="scientific">Plasmodium vivax</name>
    <name type="common">malaria parasite P. vivax</name>
    <dbReference type="NCBI Taxonomy" id="5855"/>
    <lineage>
        <taxon>Eukaryota</taxon>
        <taxon>Sar</taxon>
        <taxon>Alveolata</taxon>
        <taxon>Apicomplexa</taxon>
        <taxon>Aconoidasida</taxon>
        <taxon>Haemosporida</taxon>
        <taxon>Plasmodiidae</taxon>
        <taxon>Plasmodium</taxon>
        <taxon>Plasmodium (Plasmodium)</taxon>
    </lineage>
</organism>
<evidence type="ECO:0000256" key="1">
    <source>
        <dbReference type="SAM" id="MobiDB-lite"/>
    </source>
</evidence>
<accession>A0A1G4EGS5</accession>
<sequence length="344" mass="39592">MSLQSYYQYLSSFLSCKKDFDQIIIHKDRDILPKCNTFDSQISGNHVFVDPCQKIIKYLKLMQNGSYNENNKIDGCRYLNFYINNQVNSTYGNQSTEGHYKIFTQAFISNYSDLNICKDHLNLIPKEIIGNMKKIYNMYIKLDNVINATDIKKDNICSNIDECYQTYMSFKSYCTIDSHNSELCNALEDFRNYYLVNSQSVMRCTNDTKFPSFKVAQEEAHDADDADDSDNSDDSPNPSYSQHQPGQDDPARSLEISDSLVEDASGLNSSNSKTATAISTTLLLFPTLFTLYKFTPLGSLIRPYIQRNQKVQYNANDEMLQLYLPNYKAQDNINKEQLNVPYHS</sequence>
<dbReference type="Pfam" id="PF05795">
    <property type="entry name" value="Plasmodium_Vir"/>
    <property type="match status" value="1"/>
</dbReference>
<dbReference type="VEuPathDB" id="PlasmoDB:PVP01_0003860"/>
<evidence type="ECO:0000313" key="2">
    <source>
        <dbReference type="EMBL" id="SCA83706.1"/>
    </source>
</evidence>
<dbReference type="EMBL" id="FLYH01000311">
    <property type="protein sequence ID" value="SCA83706.1"/>
    <property type="molecule type" value="Genomic_DNA"/>
</dbReference>
<proteinExistence type="predicted"/>
<name>A0A1G4EGS5_PLAVI</name>
<dbReference type="AlphaFoldDB" id="A0A1G4EGS5"/>
<reference evidence="2 3" key="1">
    <citation type="submission" date="2016-07" db="EMBL/GenBank/DDBJ databases">
        <authorList>
            <consortium name="Pathogen Informatics"/>
        </authorList>
    </citation>
    <scope>NUCLEOTIDE SEQUENCE [LARGE SCALE GENOMIC DNA]</scope>
</reference>
<protein>
    <submittedName>
        <fullName evidence="2">VIR protein</fullName>
    </submittedName>
</protein>
<dbReference type="VEuPathDB" id="PlasmoDB:PVPAM_110067800"/>
<dbReference type="InterPro" id="IPR008780">
    <property type="entry name" value="Plasmodium_Vir"/>
</dbReference>